<dbReference type="EMBL" id="CP001339">
    <property type="protein sequence ID" value="ACL72716.1"/>
    <property type="molecule type" value="Genomic_DNA"/>
</dbReference>
<name>B8GS12_THISH</name>
<protein>
    <submittedName>
        <fullName evidence="2">Phage-related baseplate assembly protein V</fullName>
    </submittedName>
</protein>
<keyword evidence="3" id="KW-1185">Reference proteome</keyword>
<dbReference type="Gene3D" id="6.20.150.10">
    <property type="match status" value="1"/>
</dbReference>
<dbReference type="STRING" id="396588.Tgr7_1633"/>
<dbReference type="Gene3D" id="2.40.50.230">
    <property type="entry name" value="Gp5 N-terminal domain"/>
    <property type="match status" value="1"/>
</dbReference>
<evidence type="ECO:0000313" key="3">
    <source>
        <dbReference type="Proteomes" id="UP000002383"/>
    </source>
</evidence>
<organism evidence="2 3">
    <name type="scientific">Thioalkalivibrio sulfidiphilus (strain HL-EbGR7)</name>
    <dbReference type="NCBI Taxonomy" id="396588"/>
    <lineage>
        <taxon>Bacteria</taxon>
        <taxon>Pseudomonadati</taxon>
        <taxon>Pseudomonadota</taxon>
        <taxon>Gammaproteobacteria</taxon>
        <taxon>Chromatiales</taxon>
        <taxon>Ectothiorhodospiraceae</taxon>
        <taxon>Thioalkalivibrio</taxon>
    </lineage>
</organism>
<proteinExistence type="predicted"/>
<dbReference type="HOGENOM" id="CLU_088884_1_0_6"/>
<evidence type="ECO:0000259" key="1">
    <source>
        <dbReference type="Pfam" id="PF04717"/>
    </source>
</evidence>
<dbReference type="RefSeq" id="WP_012638199.1">
    <property type="nucleotide sequence ID" value="NC_011901.1"/>
</dbReference>
<reference evidence="2 3" key="1">
    <citation type="journal article" date="2011" name="Stand. Genomic Sci.">
        <title>Complete genome sequence of 'Thioalkalivibrio sulfidophilus' HL-EbGr7.</title>
        <authorList>
            <person name="Muyzer G."/>
            <person name="Sorokin D.Y."/>
            <person name="Mavromatis K."/>
            <person name="Lapidus A."/>
            <person name="Clum A."/>
            <person name="Ivanova N."/>
            <person name="Pati A."/>
            <person name="d'Haeseleer P."/>
            <person name="Woyke T."/>
            <person name="Kyrpides N.C."/>
        </authorList>
    </citation>
    <scope>NUCLEOTIDE SEQUENCE [LARGE SCALE GENOMIC DNA]</scope>
    <source>
        <strain evidence="2 3">HL-EbGR7</strain>
    </source>
</reference>
<dbReference type="InterPro" id="IPR037026">
    <property type="entry name" value="Vgr_OB-fold_dom_sf"/>
</dbReference>
<dbReference type="Proteomes" id="UP000002383">
    <property type="component" value="Chromosome"/>
</dbReference>
<feature type="domain" description="Gp5/Type VI secretion system Vgr protein OB-fold" evidence="1">
    <location>
        <begin position="21"/>
        <end position="89"/>
    </location>
</feature>
<evidence type="ECO:0000313" key="2">
    <source>
        <dbReference type="EMBL" id="ACL72716.1"/>
    </source>
</evidence>
<sequence length="194" mass="20782">MESLERRVEKLERRVFRLLQPGRIEQAEYTTTPPRVRVRLADRLSDWVPFVAGRAGNDKSWWPPEVGEEVMVLSPNGEALAAVALAALYHDQRPAPGDRPDLARFTFADGAVFEYDRAASVLSVSLPGEARLQVVGDVTAQVGGNLAATVDGTAEVDAASIHLNQGNAVVTTGHICHFTGNPHGDGSSTVTAGE</sequence>
<dbReference type="NCBIfam" id="TIGR01644">
    <property type="entry name" value="phage_P2_V"/>
    <property type="match status" value="1"/>
</dbReference>
<dbReference type="KEGG" id="tgr:Tgr7_1633"/>
<dbReference type="eggNOG" id="COG4540">
    <property type="taxonomic scope" value="Bacteria"/>
</dbReference>
<gene>
    <name evidence="2" type="ordered locus">Tgr7_1633</name>
</gene>
<dbReference type="Pfam" id="PF04717">
    <property type="entry name" value="Phage_base_V"/>
    <property type="match status" value="1"/>
</dbReference>
<dbReference type="InterPro" id="IPR006531">
    <property type="entry name" value="Gp5/Vgr_OB"/>
</dbReference>
<dbReference type="AlphaFoldDB" id="B8GS12"/>
<accession>B8GS12</accession>
<dbReference type="InterPro" id="IPR013046">
    <property type="entry name" value="GpV/Gp45"/>
</dbReference>